<gene>
    <name evidence="18" type="primary">UQCRC1_1</name>
    <name evidence="18" type="ORF">HK099_002523</name>
</gene>
<evidence type="ECO:0000256" key="12">
    <source>
        <dbReference type="ARBA" id="ARBA00023128"/>
    </source>
</evidence>
<dbReference type="FunFam" id="3.30.830.10:FF:000002">
    <property type="entry name" value="Mitochondrial-processing peptidase subunit beta"/>
    <property type="match status" value="1"/>
</dbReference>
<proteinExistence type="inferred from homology"/>
<keyword evidence="7" id="KW-0479">Metal-binding</keyword>
<dbReference type="SUPFAM" id="SSF63411">
    <property type="entry name" value="LuxS/MPP-like metallohydrolase"/>
    <property type="match status" value="2"/>
</dbReference>
<evidence type="ECO:0000256" key="6">
    <source>
        <dbReference type="ARBA" id="ARBA00022670"/>
    </source>
</evidence>
<dbReference type="InterPro" id="IPR007863">
    <property type="entry name" value="Peptidase_M16_C"/>
</dbReference>
<evidence type="ECO:0000256" key="5">
    <source>
        <dbReference type="ARBA" id="ARBA00012299"/>
    </source>
</evidence>
<accession>A0AAD5U5I8</accession>
<dbReference type="InterPro" id="IPR001431">
    <property type="entry name" value="Pept_M16_Zn_BS"/>
</dbReference>
<keyword evidence="12" id="KW-0496">Mitochondrion</keyword>
<dbReference type="GO" id="GO:0005759">
    <property type="term" value="C:mitochondrial matrix"/>
    <property type="evidence" value="ECO:0007669"/>
    <property type="project" value="UniProtKB-ARBA"/>
</dbReference>
<comment type="cofactor">
    <cofactor evidence="2">
        <name>Zn(2+)</name>
        <dbReference type="ChEBI" id="CHEBI:29105"/>
    </cofactor>
</comment>
<dbReference type="PANTHER" id="PTHR11851">
    <property type="entry name" value="METALLOPROTEASE"/>
    <property type="match status" value="1"/>
</dbReference>
<dbReference type="GO" id="GO:0006627">
    <property type="term" value="P:protein processing involved in protein targeting to mitochondrion"/>
    <property type="evidence" value="ECO:0007669"/>
    <property type="project" value="TreeGrafter"/>
</dbReference>
<dbReference type="InterPro" id="IPR011765">
    <property type="entry name" value="Pept_M16_N"/>
</dbReference>
<dbReference type="GO" id="GO:0046872">
    <property type="term" value="F:metal ion binding"/>
    <property type="evidence" value="ECO:0007669"/>
    <property type="project" value="UniProtKB-KW"/>
</dbReference>
<keyword evidence="6" id="KW-0645">Protease</keyword>
<keyword evidence="19" id="KW-1185">Reference proteome</keyword>
<comment type="function">
    <text evidence="14">Catalytic subunit of the essential mitochondrial processing protease (MPP), which cleaves the mitochondrial sequence off newly imported precursors proteins. Preferentially, cleaves after an arginine at position P2.</text>
</comment>
<evidence type="ECO:0000256" key="9">
    <source>
        <dbReference type="ARBA" id="ARBA00022833"/>
    </source>
</evidence>
<comment type="catalytic activity">
    <reaction evidence="1">
        <text>Release of N-terminal transit peptides from precursor proteins imported into the mitochondrion, typically with Arg in position P2.</text>
        <dbReference type="EC" id="3.4.24.64"/>
    </reaction>
</comment>
<comment type="subcellular location">
    <subcellularLocation>
        <location evidence="3">Mitochondrion</location>
    </subcellularLocation>
</comment>
<dbReference type="Proteomes" id="UP001211065">
    <property type="component" value="Unassembled WGS sequence"/>
</dbReference>
<dbReference type="Pfam" id="PF00675">
    <property type="entry name" value="Peptidase_M16"/>
    <property type="match status" value="1"/>
</dbReference>
<dbReference type="EC" id="3.4.24.64" evidence="5"/>
<evidence type="ECO:0000256" key="10">
    <source>
        <dbReference type="ARBA" id="ARBA00022946"/>
    </source>
</evidence>
<feature type="domain" description="Peptidase M16 N-terminal" evidence="16">
    <location>
        <begin position="48"/>
        <end position="194"/>
    </location>
</feature>
<dbReference type="AlphaFoldDB" id="A0AAD5U5I8"/>
<evidence type="ECO:0000256" key="4">
    <source>
        <dbReference type="ARBA" id="ARBA00007261"/>
    </source>
</evidence>
<feature type="domain" description="Peptidase M16 C-terminal" evidence="17">
    <location>
        <begin position="200"/>
        <end position="389"/>
    </location>
</feature>
<dbReference type="FunFam" id="3.30.830.10:FF:000001">
    <property type="entry name" value="Mitochondrial-processing peptidase subunit beta, mitochondrial"/>
    <property type="match status" value="1"/>
</dbReference>
<evidence type="ECO:0000256" key="8">
    <source>
        <dbReference type="ARBA" id="ARBA00022801"/>
    </source>
</evidence>
<keyword evidence="11" id="KW-0482">Metalloprotease</keyword>
<dbReference type="GO" id="GO:0004222">
    <property type="term" value="F:metalloendopeptidase activity"/>
    <property type="evidence" value="ECO:0007669"/>
    <property type="project" value="UniProtKB-EC"/>
</dbReference>
<evidence type="ECO:0000256" key="11">
    <source>
        <dbReference type="ARBA" id="ARBA00023049"/>
    </source>
</evidence>
<evidence type="ECO:0000256" key="15">
    <source>
        <dbReference type="RuleBase" id="RU004447"/>
    </source>
</evidence>
<evidence type="ECO:0000256" key="14">
    <source>
        <dbReference type="ARBA" id="ARBA00045757"/>
    </source>
</evidence>
<evidence type="ECO:0000256" key="1">
    <source>
        <dbReference type="ARBA" id="ARBA00001098"/>
    </source>
</evidence>
<evidence type="ECO:0000313" key="19">
    <source>
        <dbReference type="Proteomes" id="UP001211065"/>
    </source>
</evidence>
<protein>
    <recommendedName>
        <fullName evidence="5">mitochondrial processing peptidase</fullName>
        <ecNumber evidence="5">3.4.24.64</ecNumber>
    </recommendedName>
    <alternativeName>
        <fullName evidence="13">Beta-MPP</fullName>
    </alternativeName>
</protein>
<keyword evidence="10" id="KW-0809">Transit peptide</keyword>
<comment type="caution">
    <text evidence="18">The sequence shown here is derived from an EMBL/GenBank/DDBJ whole genome shotgun (WGS) entry which is preliminary data.</text>
</comment>
<evidence type="ECO:0000256" key="13">
    <source>
        <dbReference type="ARBA" id="ARBA00031018"/>
    </source>
</evidence>
<comment type="similarity">
    <text evidence="4 15">Belongs to the peptidase M16 family.</text>
</comment>
<organism evidence="18 19">
    <name type="scientific">Clydaea vesicula</name>
    <dbReference type="NCBI Taxonomy" id="447962"/>
    <lineage>
        <taxon>Eukaryota</taxon>
        <taxon>Fungi</taxon>
        <taxon>Fungi incertae sedis</taxon>
        <taxon>Chytridiomycota</taxon>
        <taxon>Chytridiomycota incertae sedis</taxon>
        <taxon>Chytridiomycetes</taxon>
        <taxon>Lobulomycetales</taxon>
        <taxon>Lobulomycetaceae</taxon>
        <taxon>Clydaea</taxon>
    </lineage>
</organism>
<reference evidence="18" key="1">
    <citation type="submission" date="2020-05" db="EMBL/GenBank/DDBJ databases">
        <title>Phylogenomic resolution of chytrid fungi.</title>
        <authorList>
            <person name="Stajich J.E."/>
            <person name="Amses K."/>
            <person name="Simmons R."/>
            <person name="Seto K."/>
            <person name="Myers J."/>
            <person name="Bonds A."/>
            <person name="Quandt C.A."/>
            <person name="Barry K."/>
            <person name="Liu P."/>
            <person name="Grigoriev I."/>
            <person name="Longcore J.E."/>
            <person name="James T.Y."/>
        </authorList>
    </citation>
    <scope>NUCLEOTIDE SEQUENCE</scope>
    <source>
        <strain evidence="18">JEL0476</strain>
    </source>
</reference>
<evidence type="ECO:0000259" key="16">
    <source>
        <dbReference type="Pfam" id="PF00675"/>
    </source>
</evidence>
<name>A0AAD5U5I8_9FUNG</name>
<keyword evidence="9" id="KW-0862">Zinc</keyword>
<evidence type="ECO:0000313" key="18">
    <source>
        <dbReference type="EMBL" id="KAJ3222248.1"/>
    </source>
</evidence>
<evidence type="ECO:0000256" key="2">
    <source>
        <dbReference type="ARBA" id="ARBA00001947"/>
    </source>
</evidence>
<dbReference type="EMBL" id="JADGJW010000184">
    <property type="protein sequence ID" value="KAJ3222248.1"/>
    <property type="molecule type" value="Genomic_DNA"/>
</dbReference>
<dbReference type="Gene3D" id="3.30.830.10">
    <property type="entry name" value="Metalloenzyme, LuxS/M16 peptidase-like"/>
    <property type="match status" value="2"/>
</dbReference>
<dbReference type="Pfam" id="PF05193">
    <property type="entry name" value="Peptidase_M16_C"/>
    <property type="match status" value="1"/>
</dbReference>
<keyword evidence="8" id="KW-0378">Hydrolase</keyword>
<evidence type="ECO:0000256" key="3">
    <source>
        <dbReference type="ARBA" id="ARBA00004173"/>
    </source>
</evidence>
<dbReference type="PANTHER" id="PTHR11851:SF149">
    <property type="entry name" value="GH01077P"/>
    <property type="match status" value="1"/>
</dbReference>
<evidence type="ECO:0000259" key="17">
    <source>
        <dbReference type="Pfam" id="PF05193"/>
    </source>
</evidence>
<sequence length="472" mass="52748">MNRLLSRRFISNITTPTPASTSISYTYQKSLGNLPETRISRLSNGFTVATETNPNLQTATVGVWIDAGSRFENKKNNGTAHFLEHMFFKGTKTRTQVDLETQIENMGGHLNAYTSREQTVYYAKSLSKDVPKAVDILSDILLSSNFSKDAIERERDVIIRESQEVDKNKEEVVFDHLHAIAFQGTGLGMTILGPIENIKSIQQEDLLEYVKENYTSDRMVLAAAGGVDHDQLVKLAEKHFGGLRPGNVRAKLAKAHFTGSDLRARYDNHPTAHIALAVEGVSWTNQDYWPLLVAQSVIGSWDRSLGAASHVSSQLAQKLTEQPFKSLGYLANSFMSFNTSYTDTGLFGVYAVSDNFTHLDDLVHHIQREWHRLALNVTEIEVFRAKNQLKTSLLLSLDGSTPICEDIGRQVLTYGKRLTPWEIDGLIERVTAKDVMKVAAEYIYDREVAVVGYGPVDGLQDYNRIRAAMSPT</sequence>
<dbReference type="InterPro" id="IPR050361">
    <property type="entry name" value="MPP/UQCRC_Complex"/>
</dbReference>
<dbReference type="PROSITE" id="PS00143">
    <property type="entry name" value="INSULINASE"/>
    <property type="match status" value="1"/>
</dbReference>
<dbReference type="InterPro" id="IPR011249">
    <property type="entry name" value="Metalloenz_LuxS/M16"/>
</dbReference>
<evidence type="ECO:0000256" key="7">
    <source>
        <dbReference type="ARBA" id="ARBA00022723"/>
    </source>
</evidence>